<dbReference type="CDD" id="cd08977">
    <property type="entry name" value="SusD"/>
    <property type="match status" value="1"/>
</dbReference>
<reference evidence="8 9" key="1">
    <citation type="submission" date="2017-06" db="EMBL/GenBank/DDBJ databases">
        <authorList>
            <person name="Kim H.J."/>
            <person name="Triplett B.A."/>
        </authorList>
    </citation>
    <scope>NUCLEOTIDE SEQUENCE [LARGE SCALE GENOMIC DNA]</scope>
    <source>
        <strain evidence="8 9">DSM 29150</strain>
    </source>
</reference>
<dbReference type="OrthoDB" id="5694214at2"/>
<sequence>MKYFKFMSLFTIVFFTMSSCTDLDLENIGTQTAESYFNNPENALAGLNACYSTMSKDEYFVYGDLMSDDALKGGSDLFDWAERQYVRDFTANAGNGVSSGTWSLLYTGIVRTNEIINSLPEATFDEELKERIIGEAKFLRAYSYSKLVSLFGGVPLVTADYSVDDLIEPRASVAEVYALIKKDLDDAIAVLPKKGSYNANDLGRVTKGAAMALKARALIQETSYANNTVLAASSGHTVDVMTNWNEVYNLTNDIINSGEYSLAANFASIFEQDGENNNESIFEVQHETTNNEWGESVGNTTVVQMGNRDDWGWCFNLPTDALYNAYGDKDPRRESTIYGQEFDVLYGVKQSWEKQVWTLEHSSTKDFVTSCRLNRKYALAPDARNGNHNNQPNNKRVIRYAEVLLMHAEAAYMKGMESDARLYLNMIRTRAEGSTFPLGSALGQKSGFTFDIYPGASVPEVTSTGDDLLEDIWNERRLELALEGIRYFDIIRTGKIDLLPETGNYESHDGLLPIPLADVNTFGLEQNKGY</sequence>
<gene>
    <name evidence="8" type="ORF">SAMN06265371_104172</name>
</gene>
<name>A0A238WXL0_9FLAO</name>
<dbReference type="RefSeq" id="WP_089381285.1">
    <property type="nucleotide sequence ID" value="NZ_FZNT01000004.1"/>
</dbReference>
<keyword evidence="9" id="KW-1185">Reference proteome</keyword>
<dbReference type="InterPro" id="IPR011990">
    <property type="entry name" value="TPR-like_helical_dom_sf"/>
</dbReference>
<feature type="domain" description="RagB/SusD" evidence="6">
    <location>
        <begin position="278"/>
        <end position="493"/>
    </location>
</feature>
<keyword evidence="5" id="KW-0998">Cell outer membrane</keyword>
<dbReference type="EMBL" id="FZNT01000004">
    <property type="protein sequence ID" value="SNR51385.1"/>
    <property type="molecule type" value="Genomic_DNA"/>
</dbReference>
<dbReference type="AlphaFoldDB" id="A0A238WXL0"/>
<evidence type="ECO:0000256" key="1">
    <source>
        <dbReference type="ARBA" id="ARBA00004442"/>
    </source>
</evidence>
<evidence type="ECO:0000256" key="2">
    <source>
        <dbReference type="ARBA" id="ARBA00006275"/>
    </source>
</evidence>
<dbReference type="Proteomes" id="UP000198384">
    <property type="component" value="Unassembled WGS sequence"/>
</dbReference>
<keyword evidence="3" id="KW-0732">Signal</keyword>
<dbReference type="GO" id="GO:0009279">
    <property type="term" value="C:cell outer membrane"/>
    <property type="evidence" value="ECO:0007669"/>
    <property type="project" value="UniProtKB-SubCell"/>
</dbReference>
<protein>
    <submittedName>
        <fullName evidence="8">Starch-binding associating with outer membrane</fullName>
    </submittedName>
</protein>
<keyword evidence="4" id="KW-0472">Membrane</keyword>
<evidence type="ECO:0000256" key="5">
    <source>
        <dbReference type="ARBA" id="ARBA00023237"/>
    </source>
</evidence>
<dbReference type="Gene3D" id="1.25.40.390">
    <property type="match status" value="1"/>
</dbReference>
<comment type="similarity">
    <text evidence="2">Belongs to the SusD family.</text>
</comment>
<dbReference type="Pfam" id="PF14322">
    <property type="entry name" value="SusD-like_3"/>
    <property type="match status" value="1"/>
</dbReference>
<dbReference type="SUPFAM" id="SSF48452">
    <property type="entry name" value="TPR-like"/>
    <property type="match status" value="1"/>
</dbReference>
<dbReference type="Pfam" id="PF07980">
    <property type="entry name" value="SusD_RagB"/>
    <property type="match status" value="1"/>
</dbReference>
<comment type="subcellular location">
    <subcellularLocation>
        <location evidence="1">Cell outer membrane</location>
    </subcellularLocation>
</comment>
<evidence type="ECO:0000313" key="8">
    <source>
        <dbReference type="EMBL" id="SNR51385.1"/>
    </source>
</evidence>
<proteinExistence type="inferred from homology"/>
<evidence type="ECO:0000259" key="7">
    <source>
        <dbReference type="Pfam" id="PF14322"/>
    </source>
</evidence>
<dbReference type="InterPro" id="IPR012944">
    <property type="entry name" value="SusD_RagB_dom"/>
</dbReference>
<dbReference type="PROSITE" id="PS51257">
    <property type="entry name" value="PROKAR_LIPOPROTEIN"/>
    <property type="match status" value="1"/>
</dbReference>
<evidence type="ECO:0000256" key="3">
    <source>
        <dbReference type="ARBA" id="ARBA00022729"/>
    </source>
</evidence>
<dbReference type="InterPro" id="IPR033985">
    <property type="entry name" value="SusD-like_N"/>
</dbReference>
<evidence type="ECO:0000313" key="9">
    <source>
        <dbReference type="Proteomes" id="UP000198384"/>
    </source>
</evidence>
<organism evidence="8 9">
    <name type="scientific">Lutibacter agarilyticus</name>
    <dbReference type="NCBI Taxonomy" id="1109740"/>
    <lineage>
        <taxon>Bacteria</taxon>
        <taxon>Pseudomonadati</taxon>
        <taxon>Bacteroidota</taxon>
        <taxon>Flavobacteriia</taxon>
        <taxon>Flavobacteriales</taxon>
        <taxon>Flavobacteriaceae</taxon>
        <taxon>Lutibacter</taxon>
    </lineage>
</organism>
<feature type="domain" description="SusD-like N-terminal" evidence="7">
    <location>
        <begin position="95"/>
        <end position="216"/>
    </location>
</feature>
<evidence type="ECO:0000259" key="6">
    <source>
        <dbReference type="Pfam" id="PF07980"/>
    </source>
</evidence>
<evidence type="ECO:0000256" key="4">
    <source>
        <dbReference type="ARBA" id="ARBA00023136"/>
    </source>
</evidence>
<accession>A0A238WXL0</accession>